<reference evidence="1 2" key="1">
    <citation type="submission" date="2023-10" db="EMBL/GenBank/DDBJ databases">
        <authorList>
            <person name="Wang X.X."/>
        </authorList>
    </citation>
    <scope>NUCLEOTIDE SEQUENCE [LARGE SCALE GENOMIC DNA]</scope>
    <source>
        <strain evidence="1 2">NBRC 12816</strain>
    </source>
</reference>
<name>A0ABU4K3I3_9ACTN</name>
<evidence type="ECO:0000313" key="1">
    <source>
        <dbReference type="EMBL" id="MDX2292316.1"/>
    </source>
</evidence>
<evidence type="ECO:0008006" key="3">
    <source>
        <dbReference type="Google" id="ProtNLM"/>
    </source>
</evidence>
<protein>
    <recommendedName>
        <fullName evidence="3">Glutathionylspermidine synthase pre-ATP-grasp-like domain-containing protein</fullName>
    </recommendedName>
</protein>
<keyword evidence="2" id="KW-1185">Reference proteome</keyword>
<dbReference type="RefSeq" id="WP_319008811.1">
    <property type="nucleotide sequence ID" value="NZ_JAWJZF010000295.1"/>
</dbReference>
<dbReference type="EMBL" id="JAWJZF010000295">
    <property type="protein sequence ID" value="MDX2292316.1"/>
    <property type="molecule type" value="Genomic_DNA"/>
</dbReference>
<comment type="caution">
    <text evidence="1">The sequence shown here is derived from an EMBL/GenBank/DDBJ whole genome shotgun (WGS) entry which is preliminary data.</text>
</comment>
<dbReference type="Proteomes" id="UP001278571">
    <property type="component" value="Unassembled WGS sequence"/>
</dbReference>
<sequence length="441" mass="47879">MSAWSWLDPRAVAAWTDFAASGEAEADRKEFTERIHRQGWTHMYPPQFFGARASEEMSAVALRLSELISSLPGRIFGDDLDAWVSYLGVPADDAQLMCEALRRPHLARVATAFMRPDLVVTDQGLQLVELNVATSLGGLSTCAPYTAATRDSGYAGFLKARGLAVRGFDTSKAWLDVFGSLVERHGDGPLHVFEATADPADIDSGRRFFVDMVRSAGYEVSCGLVHDLEATDEGVYFEGRRVDAIFTAYTWHETKHFVPPALTRRLMELDTAGVVSFIGSPAAALYDNKANLALLFDEEFADVLSREELALVEAHVPETFRLRAETLDRAIAGRDTLVCKPSSAYGGKDLVFGPTTDAARWRTVLTERLQDPTECYVLQRHVPPAVVELPGTSPSGREVVLAPLVFGGSVAGVFVRQAVPRPASAINASSGAESAGALWLA</sequence>
<evidence type="ECO:0000313" key="2">
    <source>
        <dbReference type="Proteomes" id="UP001278571"/>
    </source>
</evidence>
<gene>
    <name evidence="1" type="ORF">R2363_09045</name>
</gene>
<proteinExistence type="predicted"/>
<accession>A0ABU4K3I3</accession>
<organism evidence="1 2">
    <name type="scientific">Streptomyces roseolus</name>
    <dbReference type="NCBI Taxonomy" id="67358"/>
    <lineage>
        <taxon>Bacteria</taxon>
        <taxon>Bacillati</taxon>
        <taxon>Actinomycetota</taxon>
        <taxon>Actinomycetes</taxon>
        <taxon>Kitasatosporales</taxon>
        <taxon>Streptomycetaceae</taxon>
        <taxon>Streptomyces</taxon>
    </lineage>
</organism>
<dbReference type="SUPFAM" id="SSF56059">
    <property type="entry name" value="Glutathione synthetase ATP-binding domain-like"/>
    <property type="match status" value="1"/>
</dbReference>